<dbReference type="RefSeq" id="WP_145204792.1">
    <property type="nucleotide sequence ID" value="NZ_CP036434.1"/>
</dbReference>
<dbReference type="Proteomes" id="UP000320390">
    <property type="component" value="Chromosome"/>
</dbReference>
<protein>
    <submittedName>
        <fullName evidence="5">Penicillinase repressor</fullName>
    </submittedName>
</protein>
<evidence type="ECO:0000256" key="1">
    <source>
        <dbReference type="ARBA" id="ARBA00011046"/>
    </source>
</evidence>
<evidence type="ECO:0000313" key="5">
    <source>
        <dbReference type="EMBL" id="QDV09787.1"/>
    </source>
</evidence>
<dbReference type="Gene3D" id="1.10.4040.10">
    <property type="entry name" value="Penicillinase repressor domain"/>
    <property type="match status" value="1"/>
</dbReference>
<dbReference type="InterPro" id="IPR005650">
    <property type="entry name" value="BlaI_family"/>
</dbReference>
<evidence type="ECO:0000256" key="2">
    <source>
        <dbReference type="ARBA" id="ARBA00023015"/>
    </source>
</evidence>
<dbReference type="AlphaFoldDB" id="A0A518F0C6"/>
<sequence>MPKEHSLGDLQHAIMRVLWEQGEMPVADVHQALLEERGLALTTIATMLSKMEKKGVVQRRMEGRGFVYAAAVSESEVNRSMVSDLTEQLFRGDAAALVSHLLTEQQIDRGELDAIKELIEQHAARSNRKQGGGKR</sequence>
<accession>A0A518F0C6</accession>
<keyword evidence="3" id="KW-0238">DNA-binding</keyword>
<dbReference type="OrthoDB" id="276583at2"/>
<evidence type="ECO:0000313" key="6">
    <source>
        <dbReference type="Proteomes" id="UP000320390"/>
    </source>
</evidence>
<comment type="similarity">
    <text evidence="1">Belongs to the BlaI transcriptional regulatory family.</text>
</comment>
<proteinExistence type="inferred from homology"/>
<keyword evidence="4" id="KW-0804">Transcription</keyword>
<dbReference type="GO" id="GO:0045892">
    <property type="term" value="P:negative regulation of DNA-templated transcription"/>
    <property type="evidence" value="ECO:0007669"/>
    <property type="project" value="InterPro"/>
</dbReference>
<gene>
    <name evidence="5" type="primary">blaI_2</name>
    <name evidence="5" type="ORF">Poly30_53470</name>
</gene>
<reference evidence="5 6" key="1">
    <citation type="submission" date="2019-02" db="EMBL/GenBank/DDBJ databases">
        <title>Deep-cultivation of Planctomycetes and their phenomic and genomic characterization uncovers novel biology.</title>
        <authorList>
            <person name="Wiegand S."/>
            <person name="Jogler M."/>
            <person name="Boedeker C."/>
            <person name="Pinto D."/>
            <person name="Vollmers J."/>
            <person name="Rivas-Marin E."/>
            <person name="Kohn T."/>
            <person name="Peeters S.H."/>
            <person name="Heuer A."/>
            <person name="Rast P."/>
            <person name="Oberbeckmann S."/>
            <person name="Bunk B."/>
            <person name="Jeske O."/>
            <person name="Meyerdierks A."/>
            <person name="Storesund J.E."/>
            <person name="Kallscheuer N."/>
            <person name="Luecker S."/>
            <person name="Lage O.M."/>
            <person name="Pohl T."/>
            <person name="Merkel B.J."/>
            <person name="Hornburger P."/>
            <person name="Mueller R.-W."/>
            <person name="Bruemmer F."/>
            <person name="Labrenz M."/>
            <person name="Spormann A.M."/>
            <person name="Op den Camp H."/>
            <person name="Overmann J."/>
            <person name="Amann R."/>
            <person name="Jetten M.S.M."/>
            <person name="Mascher T."/>
            <person name="Medema M.H."/>
            <person name="Devos D.P."/>
            <person name="Kaster A.-K."/>
            <person name="Ovreas L."/>
            <person name="Rohde M."/>
            <person name="Galperin M.Y."/>
            <person name="Jogler C."/>
        </authorList>
    </citation>
    <scope>NUCLEOTIDE SEQUENCE [LARGE SCALE GENOMIC DNA]</scope>
    <source>
        <strain evidence="5 6">Poly30</strain>
    </source>
</reference>
<dbReference type="EMBL" id="CP036434">
    <property type="protein sequence ID" value="QDV09787.1"/>
    <property type="molecule type" value="Genomic_DNA"/>
</dbReference>
<dbReference type="InterPro" id="IPR036390">
    <property type="entry name" value="WH_DNA-bd_sf"/>
</dbReference>
<evidence type="ECO:0000256" key="3">
    <source>
        <dbReference type="ARBA" id="ARBA00023125"/>
    </source>
</evidence>
<evidence type="ECO:0000256" key="4">
    <source>
        <dbReference type="ARBA" id="ARBA00023163"/>
    </source>
</evidence>
<dbReference type="SUPFAM" id="SSF46785">
    <property type="entry name" value="Winged helix' DNA-binding domain"/>
    <property type="match status" value="1"/>
</dbReference>
<dbReference type="GO" id="GO:0003677">
    <property type="term" value="F:DNA binding"/>
    <property type="evidence" value="ECO:0007669"/>
    <property type="project" value="UniProtKB-KW"/>
</dbReference>
<organism evidence="5 6">
    <name type="scientific">Saltatorellus ferox</name>
    <dbReference type="NCBI Taxonomy" id="2528018"/>
    <lineage>
        <taxon>Bacteria</taxon>
        <taxon>Pseudomonadati</taxon>
        <taxon>Planctomycetota</taxon>
        <taxon>Planctomycetia</taxon>
        <taxon>Planctomycetia incertae sedis</taxon>
        <taxon>Saltatorellus</taxon>
    </lineage>
</organism>
<name>A0A518F0C6_9BACT</name>
<keyword evidence="6" id="KW-1185">Reference proteome</keyword>
<dbReference type="Pfam" id="PF03965">
    <property type="entry name" value="Penicillinase_R"/>
    <property type="match status" value="1"/>
</dbReference>
<dbReference type="PIRSF" id="PIRSF019455">
    <property type="entry name" value="CopR_AtkY"/>
    <property type="match status" value="1"/>
</dbReference>
<dbReference type="InterPro" id="IPR036388">
    <property type="entry name" value="WH-like_DNA-bd_sf"/>
</dbReference>
<keyword evidence="2" id="KW-0805">Transcription regulation</keyword>
<dbReference type="Gene3D" id="1.10.10.10">
    <property type="entry name" value="Winged helix-like DNA-binding domain superfamily/Winged helix DNA-binding domain"/>
    <property type="match status" value="1"/>
</dbReference>